<proteinExistence type="predicted"/>
<evidence type="ECO:0000256" key="1">
    <source>
        <dbReference type="SAM" id="MobiDB-lite"/>
    </source>
</evidence>
<feature type="region of interest" description="Disordered" evidence="1">
    <location>
        <begin position="1"/>
        <end position="40"/>
    </location>
</feature>
<evidence type="ECO:0000313" key="2">
    <source>
        <dbReference type="EMBL" id="CAJ1970069.1"/>
    </source>
</evidence>
<name>A0AAD2GDW6_9STRA</name>
<feature type="region of interest" description="Disordered" evidence="1">
    <location>
        <begin position="189"/>
        <end position="212"/>
    </location>
</feature>
<dbReference type="AlphaFoldDB" id="A0AAD2GDW6"/>
<sequence>MPMHNNLVIHKRSSEDSTDESGSLHFQTPQEDDEQASPVARERKVCFHSRVRCRRGKASIANVDDLWYSQQELASLRKQQKRLQSIVASGATSLVGDDDTEGVSFVGLYSEKERRQRIKRIKEAKECVLGEQLQQEEEFYNAQEDLSDFKLDQESIAEFFSLYSRRAAKVAHMKGLEVSWHVEKLSAKETTDVDDSRRSRSQRSKAISGHCPVRNSSIRSTGSLIARLTTAA</sequence>
<comment type="caution">
    <text evidence="2">The sequence shown here is derived from an EMBL/GenBank/DDBJ whole genome shotgun (WGS) entry which is preliminary data.</text>
</comment>
<reference evidence="2" key="1">
    <citation type="submission" date="2023-08" db="EMBL/GenBank/DDBJ databases">
        <authorList>
            <person name="Audoor S."/>
            <person name="Bilcke G."/>
        </authorList>
    </citation>
    <scope>NUCLEOTIDE SEQUENCE</scope>
</reference>
<protein>
    <submittedName>
        <fullName evidence="2">Uncharacterized protein</fullName>
    </submittedName>
</protein>
<keyword evidence="3" id="KW-1185">Reference proteome</keyword>
<organism evidence="2 3">
    <name type="scientific">Cylindrotheca closterium</name>
    <dbReference type="NCBI Taxonomy" id="2856"/>
    <lineage>
        <taxon>Eukaryota</taxon>
        <taxon>Sar</taxon>
        <taxon>Stramenopiles</taxon>
        <taxon>Ochrophyta</taxon>
        <taxon>Bacillariophyta</taxon>
        <taxon>Bacillariophyceae</taxon>
        <taxon>Bacillariophycidae</taxon>
        <taxon>Bacillariales</taxon>
        <taxon>Bacillariaceae</taxon>
        <taxon>Cylindrotheca</taxon>
    </lineage>
</organism>
<dbReference type="Proteomes" id="UP001295423">
    <property type="component" value="Unassembled WGS sequence"/>
</dbReference>
<dbReference type="EMBL" id="CAKOGP040002458">
    <property type="protein sequence ID" value="CAJ1970069.1"/>
    <property type="molecule type" value="Genomic_DNA"/>
</dbReference>
<gene>
    <name evidence="2" type="ORF">CYCCA115_LOCUS24092</name>
</gene>
<feature type="compositionally biased region" description="Polar residues" evidence="1">
    <location>
        <begin position="20"/>
        <end position="29"/>
    </location>
</feature>
<accession>A0AAD2GDW6</accession>
<feature type="compositionally biased region" description="Basic and acidic residues" evidence="1">
    <location>
        <begin position="189"/>
        <end position="198"/>
    </location>
</feature>
<evidence type="ECO:0000313" key="3">
    <source>
        <dbReference type="Proteomes" id="UP001295423"/>
    </source>
</evidence>